<keyword evidence="1" id="KW-0732">Signal</keyword>
<feature type="chain" id="PRO_5020465506" evidence="1">
    <location>
        <begin position="23"/>
        <end position="87"/>
    </location>
</feature>
<proteinExistence type="predicted"/>
<feature type="signal peptide" evidence="1">
    <location>
        <begin position="1"/>
        <end position="22"/>
    </location>
</feature>
<organism evidence="2 3">
    <name type="scientific">Bibersteinia trehalosi USDA-ARS-USMARC-188</name>
    <dbReference type="NCBI Taxonomy" id="1263829"/>
    <lineage>
        <taxon>Bacteria</taxon>
        <taxon>Pseudomonadati</taxon>
        <taxon>Pseudomonadota</taxon>
        <taxon>Gammaproteobacteria</taxon>
        <taxon>Pasteurellales</taxon>
        <taxon>Pasteurellaceae</taxon>
        <taxon>Bibersteinia</taxon>
    </lineage>
</organism>
<gene>
    <name evidence="2" type="ORF">F542_18340</name>
</gene>
<dbReference type="KEGG" id="btre:F542_18340"/>
<reference evidence="2 3" key="1">
    <citation type="journal article" date="2014" name="Genome Announc.">
        <title>Complete Closed Genome Sequences of Three Bibersteinia trehalosi Nasopharyngeal Isolates from Cattle with Shipping Fever.</title>
        <authorList>
            <person name="Harhay G.P."/>
            <person name="McVey D.S."/>
            <person name="Koren S."/>
            <person name="Phillippy A.M."/>
            <person name="Bono J."/>
            <person name="Harhay D.M."/>
            <person name="Clawson M.L."/>
            <person name="Heaton M.P."/>
            <person name="Chitko-McKown C.G."/>
            <person name="Korlach J."/>
            <person name="Smith T.P."/>
        </authorList>
    </citation>
    <scope>NUCLEOTIDE SEQUENCE [LARGE SCALE GENOMIC DNA]</scope>
    <source>
        <strain evidence="2 3">USDA-ARS-USMARC-188</strain>
    </source>
</reference>
<evidence type="ECO:0000256" key="1">
    <source>
        <dbReference type="SAM" id="SignalP"/>
    </source>
</evidence>
<name>A0A4V7IC41_BIBTR</name>
<evidence type="ECO:0000313" key="2">
    <source>
        <dbReference type="EMBL" id="AHG82548.1"/>
    </source>
</evidence>
<sequence>MFFIFMKKYPLLFSLFSPFLWAETVIEHNTDPVSFERHSKRSNLSKILRKSRKKRPLTSLRIHLIRMLNGKLTKPSSAKIGQRLNRF</sequence>
<dbReference type="EMBL" id="CP006954">
    <property type="protein sequence ID" value="AHG82548.1"/>
    <property type="molecule type" value="Genomic_DNA"/>
</dbReference>
<dbReference type="Proteomes" id="UP000019091">
    <property type="component" value="Chromosome"/>
</dbReference>
<evidence type="ECO:0000313" key="3">
    <source>
        <dbReference type="Proteomes" id="UP000019091"/>
    </source>
</evidence>
<accession>A0A4V7IC41</accession>
<dbReference type="AlphaFoldDB" id="A0A4V7IC41"/>
<protein>
    <submittedName>
        <fullName evidence="2">Outer membrane protein</fullName>
    </submittedName>
</protein>